<dbReference type="AlphaFoldDB" id="A0A420F4X0"/>
<dbReference type="OrthoDB" id="8578387at2"/>
<proteinExistence type="predicted"/>
<dbReference type="Proteomes" id="UP000285744">
    <property type="component" value="Unassembled WGS sequence"/>
</dbReference>
<gene>
    <name evidence="1" type="ORF">D7I43_06310</name>
</gene>
<organism evidence="1 2">
    <name type="scientific">Micromonospora globbae</name>
    <dbReference type="NCBI Taxonomy" id="1894969"/>
    <lineage>
        <taxon>Bacteria</taxon>
        <taxon>Bacillati</taxon>
        <taxon>Actinomycetota</taxon>
        <taxon>Actinomycetes</taxon>
        <taxon>Micromonosporales</taxon>
        <taxon>Micromonosporaceae</taxon>
        <taxon>Micromonospora</taxon>
    </lineage>
</organism>
<dbReference type="SUPFAM" id="SSF52980">
    <property type="entry name" value="Restriction endonuclease-like"/>
    <property type="match status" value="1"/>
</dbReference>
<dbReference type="InterPro" id="IPR011335">
    <property type="entry name" value="Restrct_endonuc-II-like"/>
</dbReference>
<dbReference type="Pfam" id="PF07832">
    <property type="entry name" value="Bse634I"/>
    <property type="match status" value="1"/>
</dbReference>
<evidence type="ECO:0008006" key="3">
    <source>
        <dbReference type="Google" id="ProtNLM"/>
    </source>
</evidence>
<sequence length="356" mass="39719">MPFRFSQVAVQALDPAMRLIEDLRSAPVRGRDTEFRLAQQNMLAYTFDTSVPGWGPPGLNGMPFLDVARQPVVNAKEEGRLLYGPDFAVKGNAIAKVTGDIYEVLTTAILWETAAHWNTYMCGGSWPTSPRYGRPSVAPSPRRQVAVLNLPRKYDWVRLLVKEAQQEIGDIRAKLAGRNLTMPTSTPDIAIVVLPDEARDDDTWRTPLRNLAHPGQRVLAQAHRRVQGRIEPGEIILAMALKSSLRSDRLYQPLYEANVMQFLLEGHLNAPRVEFEVHALTAEGTGAEKIYQAASIHSAGTDKAHRAVRELYKPANATQIVQRFLQFLNDRMALVPDVATPSSRRSPLPSQPSLFR</sequence>
<dbReference type="EMBL" id="RAQQ01000004">
    <property type="protein sequence ID" value="RKF27965.1"/>
    <property type="molecule type" value="Genomic_DNA"/>
</dbReference>
<reference evidence="1 2" key="1">
    <citation type="journal article" date="2018" name="Int. J. Syst. Evol. Microbiol.">
        <title>Micromonospora globbae sp. nov., an endophytic actinomycete isolated from roots of Globba winitii C. H. Wright.</title>
        <authorList>
            <person name="Kuncharoen N."/>
            <person name="Pittayakhajonwut P."/>
            <person name="Tanasupawat S."/>
        </authorList>
    </citation>
    <scope>NUCLEOTIDE SEQUENCE [LARGE SCALE GENOMIC DNA]</scope>
    <source>
        <strain evidence="1 2">WPS1-2</strain>
    </source>
</reference>
<comment type="caution">
    <text evidence="1">The sequence shown here is derived from an EMBL/GenBank/DDBJ whole genome shotgun (WGS) entry which is preliminary data.</text>
</comment>
<name>A0A420F4X0_9ACTN</name>
<evidence type="ECO:0000313" key="2">
    <source>
        <dbReference type="Proteomes" id="UP000285744"/>
    </source>
</evidence>
<evidence type="ECO:0000313" key="1">
    <source>
        <dbReference type="EMBL" id="RKF27965.1"/>
    </source>
</evidence>
<dbReference type="RefSeq" id="WP_120327455.1">
    <property type="nucleotide sequence ID" value="NZ_RAQQ01000004.1"/>
</dbReference>
<accession>A0A420F4X0</accession>
<dbReference type="InterPro" id="IPR012415">
    <property type="entry name" value="Restrct_endonuc_II_Cfr10I"/>
</dbReference>
<protein>
    <recommendedName>
        <fullName evidence="3">Restriction endonuclease</fullName>
    </recommendedName>
</protein>
<dbReference type="Gene3D" id="3.40.91.10">
    <property type="match status" value="1"/>
</dbReference>